<reference evidence="2" key="1">
    <citation type="journal article" date="2015" name="Nature">
        <title>Complex archaea that bridge the gap between prokaryotes and eukaryotes.</title>
        <authorList>
            <person name="Spang A."/>
            <person name="Saw J.H."/>
            <person name="Jorgensen S.L."/>
            <person name="Zaremba-Niedzwiedzka K."/>
            <person name="Martijn J."/>
            <person name="Lind A.E."/>
            <person name="van Eijk R."/>
            <person name="Schleper C."/>
            <person name="Guy L."/>
            <person name="Ettema T.J."/>
        </authorList>
    </citation>
    <scope>NUCLEOTIDE SEQUENCE</scope>
</reference>
<dbReference type="Gene3D" id="1.10.530.10">
    <property type="match status" value="1"/>
</dbReference>
<dbReference type="InterPro" id="IPR023346">
    <property type="entry name" value="Lysozyme-like_dom_sf"/>
</dbReference>
<dbReference type="SUPFAM" id="SSF53955">
    <property type="entry name" value="Lysozyme-like"/>
    <property type="match status" value="1"/>
</dbReference>
<evidence type="ECO:0000313" key="2">
    <source>
        <dbReference type="EMBL" id="KKM21006.1"/>
    </source>
</evidence>
<sequence length="195" mass="21479">MGINTMTIDNLKIFSKIAAQDNLASTLALKYNRATANIQRKFGVSPRRSSYGPTKLPITSGGTTYNRYLNSIMQQESAGKFNVVNKQSGALGLYQFMPKTLRGLGYKGTSQQFLGNPSLQKSYMHKFTKQNAKSLGINMQTMTSRQAGLLAAAHYGGVGGAKKIMGGNRRYGTTSFQGKTPYAYMNDVLRRMYAR</sequence>
<dbReference type="EMBL" id="LAZR01013648">
    <property type="protein sequence ID" value="KKM21006.1"/>
    <property type="molecule type" value="Genomic_DNA"/>
</dbReference>
<protein>
    <recommendedName>
        <fullName evidence="1">Transglycosylase SLT domain-containing protein</fullName>
    </recommendedName>
</protein>
<dbReference type="InterPro" id="IPR008258">
    <property type="entry name" value="Transglycosylase_SLT_dom_1"/>
</dbReference>
<evidence type="ECO:0000259" key="1">
    <source>
        <dbReference type="Pfam" id="PF01464"/>
    </source>
</evidence>
<accession>A0A0F9HZY1</accession>
<gene>
    <name evidence="2" type="ORF">LCGC14_1639730</name>
</gene>
<name>A0A0F9HZY1_9ZZZZ</name>
<comment type="caution">
    <text evidence="2">The sequence shown here is derived from an EMBL/GenBank/DDBJ whole genome shotgun (WGS) entry which is preliminary data.</text>
</comment>
<feature type="domain" description="Transglycosylase SLT" evidence="1">
    <location>
        <begin position="67"/>
        <end position="117"/>
    </location>
</feature>
<proteinExistence type="predicted"/>
<dbReference type="AlphaFoldDB" id="A0A0F9HZY1"/>
<organism evidence="2">
    <name type="scientific">marine sediment metagenome</name>
    <dbReference type="NCBI Taxonomy" id="412755"/>
    <lineage>
        <taxon>unclassified sequences</taxon>
        <taxon>metagenomes</taxon>
        <taxon>ecological metagenomes</taxon>
    </lineage>
</organism>
<dbReference type="Pfam" id="PF01464">
    <property type="entry name" value="SLT"/>
    <property type="match status" value="1"/>
</dbReference>